<protein>
    <submittedName>
        <fullName evidence="1">Uncharacterized protein</fullName>
    </submittedName>
</protein>
<proteinExistence type="predicted"/>
<accession>A0A2J6RZK9</accession>
<dbReference type="OrthoDB" id="3553147at2759"/>
<dbReference type="EMBL" id="KZ613941">
    <property type="protein sequence ID" value="PMD43939.1"/>
    <property type="molecule type" value="Genomic_DNA"/>
</dbReference>
<gene>
    <name evidence="1" type="ORF">L207DRAFT_630337</name>
</gene>
<reference evidence="1 2" key="1">
    <citation type="submission" date="2016-04" db="EMBL/GenBank/DDBJ databases">
        <title>A degradative enzymes factory behind the ericoid mycorrhizal symbiosis.</title>
        <authorList>
            <consortium name="DOE Joint Genome Institute"/>
            <person name="Martino E."/>
            <person name="Morin E."/>
            <person name="Grelet G."/>
            <person name="Kuo A."/>
            <person name="Kohler A."/>
            <person name="Daghino S."/>
            <person name="Barry K."/>
            <person name="Choi C."/>
            <person name="Cichocki N."/>
            <person name="Clum A."/>
            <person name="Copeland A."/>
            <person name="Hainaut M."/>
            <person name="Haridas S."/>
            <person name="Labutti K."/>
            <person name="Lindquist E."/>
            <person name="Lipzen A."/>
            <person name="Khouja H.-R."/>
            <person name="Murat C."/>
            <person name="Ohm R."/>
            <person name="Olson A."/>
            <person name="Spatafora J."/>
            <person name="Veneault-Fourrey C."/>
            <person name="Henrissat B."/>
            <person name="Grigoriev I."/>
            <person name="Martin F."/>
            <person name="Perotto S."/>
        </authorList>
    </citation>
    <scope>NUCLEOTIDE SEQUENCE [LARGE SCALE GENOMIC DNA]</scope>
    <source>
        <strain evidence="1 2">F</strain>
    </source>
</reference>
<dbReference type="AlphaFoldDB" id="A0A2J6RZK9"/>
<evidence type="ECO:0000313" key="1">
    <source>
        <dbReference type="EMBL" id="PMD43939.1"/>
    </source>
</evidence>
<keyword evidence="2" id="KW-1185">Reference proteome</keyword>
<dbReference type="Proteomes" id="UP000235786">
    <property type="component" value="Unassembled WGS sequence"/>
</dbReference>
<sequence>MAAKLAALDEFSELPFLDGFKSVNYVEALRSLPKIEGLHAIRLITILHGLPEDEIKSRIEIVQVARDSILQSPNLNFLRMCDHWSRDEGLPSWTVNWTHIWAGQWMNRSLDFLPRPPARARLDPRSDDLVFYEDLTLLTVKGHLVDEIALCQDHATMPQNPDNSIGDDEIYTSLRETFSSSEKLCREIKRPEQPPSARHAEFVESFFCCLTGGANTNFSKEDFAALYDKILAGNVPEADRKFWNKYSLKVDERFELIIGLYLHFSEDERVAHEKMVDNLNDGVLKSEKYTFL</sequence>
<name>A0A2J6RZK9_HYAVF</name>
<organism evidence="1 2">
    <name type="scientific">Hyaloscypha variabilis (strain UAMH 11265 / GT02V1 / F)</name>
    <name type="common">Meliniomyces variabilis</name>
    <dbReference type="NCBI Taxonomy" id="1149755"/>
    <lineage>
        <taxon>Eukaryota</taxon>
        <taxon>Fungi</taxon>
        <taxon>Dikarya</taxon>
        <taxon>Ascomycota</taxon>
        <taxon>Pezizomycotina</taxon>
        <taxon>Leotiomycetes</taxon>
        <taxon>Helotiales</taxon>
        <taxon>Hyaloscyphaceae</taxon>
        <taxon>Hyaloscypha</taxon>
        <taxon>Hyaloscypha variabilis</taxon>
    </lineage>
</organism>
<evidence type="ECO:0000313" key="2">
    <source>
        <dbReference type="Proteomes" id="UP000235786"/>
    </source>
</evidence>